<dbReference type="InterPro" id="IPR022139">
    <property type="entry name" value="Fam-L/Fam-M-like_plasmodium"/>
</dbReference>
<reference evidence="2 3" key="1">
    <citation type="submission" date="2016-06" db="EMBL/GenBank/DDBJ databases">
        <authorList>
            <consortium name="Pathogen Informatics"/>
        </authorList>
    </citation>
    <scope>NUCLEOTIDE SEQUENCE [LARGE SCALE GENOMIC DNA]</scope>
</reference>
<organism evidence="2 3">
    <name type="scientific">Plasmodium malariae</name>
    <dbReference type="NCBI Taxonomy" id="5858"/>
    <lineage>
        <taxon>Eukaryota</taxon>
        <taxon>Sar</taxon>
        <taxon>Alveolata</taxon>
        <taxon>Apicomplexa</taxon>
        <taxon>Aconoidasida</taxon>
        <taxon>Haemosporida</taxon>
        <taxon>Plasmodiidae</taxon>
        <taxon>Plasmodium</taxon>
        <taxon>Plasmodium (Plasmodium)</taxon>
    </lineage>
</organism>
<dbReference type="OrthoDB" id="10669034at2759"/>
<dbReference type="Pfam" id="PF12420">
    <property type="entry name" value="DUF3671"/>
    <property type="match status" value="1"/>
</dbReference>
<dbReference type="Proteomes" id="UP000219813">
    <property type="component" value="Unassembled WGS sequence"/>
</dbReference>
<gene>
    <name evidence="2" type="primary">PmUG01_00075800</name>
    <name evidence="2" type="ORF">PMUG01_00075800</name>
</gene>
<keyword evidence="1" id="KW-0472">Membrane</keyword>
<sequence length="246" mass="29290">MEKNIILILIIKFYAFILLRCLFHLENDSTHRTSLNNNYKLGKTIVIRNYRLLAKYKQDVYSSNSVLREDMSNKLKYEKKDIHNKEKAIKGKNSKYNRSLLNQAQYYTEFIDYNNGMFDGKHFHFEKKWIKKKKHDDFLKKNKRIGNITLKKIKLRSYSFGVAIIFLIVLLGIGYPILHRYDLLKEAGKELLEFIQLTDHLKTVEPYICIILYGILIVLLSLILIIVFPKILINNEKYNKYKLMTQ</sequence>
<proteinExistence type="predicted"/>
<keyword evidence="3" id="KW-1185">Reference proteome</keyword>
<keyword evidence="1" id="KW-1133">Transmembrane helix</keyword>
<feature type="transmembrane region" description="Helical" evidence="1">
    <location>
        <begin position="210"/>
        <end position="233"/>
    </location>
</feature>
<feature type="transmembrane region" description="Helical" evidence="1">
    <location>
        <begin position="158"/>
        <end position="178"/>
    </location>
</feature>
<dbReference type="KEGG" id="pmal:PMUG01_00075800"/>
<protein>
    <submittedName>
        <fullName evidence="2">Fam-m protein</fullName>
    </submittedName>
</protein>
<dbReference type="VEuPathDB" id="PlasmoDB:PmUG01_00075800"/>
<feature type="transmembrane region" description="Helical" evidence="1">
    <location>
        <begin position="6"/>
        <end position="23"/>
    </location>
</feature>
<evidence type="ECO:0000256" key="1">
    <source>
        <dbReference type="SAM" id="Phobius"/>
    </source>
</evidence>
<evidence type="ECO:0000313" key="3">
    <source>
        <dbReference type="Proteomes" id="UP000219813"/>
    </source>
</evidence>
<evidence type="ECO:0000313" key="2">
    <source>
        <dbReference type="EMBL" id="SBT85999.1"/>
    </source>
</evidence>
<accession>A0A1D3JI31</accession>
<name>A0A1D3JI31_PLAMA</name>
<dbReference type="AlphaFoldDB" id="A0A1D3JI31"/>
<dbReference type="EMBL" id="FLRL01000041">
    <property type="protein sequence ID" value="SBT85999.1"/>
    <property type="molecule type" value="Genomic_DNA"/>
</dbReference>
<dbReference type="RefSeq" id="XP_028859244.1">
    <property type="nucleotide sequence ID" value="XM_029006400.1"/>
</dbReference>
<keyword evidence="1" id="KW-0812">Transmembrane</keyword>
<dbReference type="GeneID" id="39866224"/>